<sequence>MLKLKRVQIFGKLDKTAYKALESATVLCKTRGNPYIELVHFINQILLGDASDVHEIVRYFSLDEAQLSKDLIAALDRLPRGASSISDFSSTIELAIREAWMATSIVYQERTIRTGHLLLAMKQNQELSRILSDISSEFIKVNGDMLQEKFAEIVKNSPEVSSVVSGSEGATGQAGQMLSNPAMGKGEALDLYTTDLTAQAKEGKIDNIVGRDEEIRKMIDILMRRRQNNPILTGEAGVGKTAVVEGFAKRLADGDVPDCLKGTVLRSLDLGLLQAGASMKGEFENRLKQVIEEVKSSDTPIILFIDEAHTLIGAGGAAGQNDAANLLKPALARGQLRCIAATTYQEYVKYFEKDPALTRRFENILILEPDDDKAIQMLRGMTHMLEGHHKVRILDEALSATVKLSRRYIPARQLPDKGVSVLDTACAKVALSQSQEPYEIEYSRRKIEAMTLEQEILSRENSQGFLHEDELKALADKLNKEKTHYDELNEKLNKIKEKAKEYFDLCEKIAPHKDKKEEVKAEEKAANAENAESAEKPSKKEKASCSKPSKADFEKLKKLREELNDMQGENPMLLPEVDAQAVCTVISEWTGIPLGRMMKDEINSVLKMSEFLQQRVIGQPHALDLIAKRLMTARANLSDPNRPIAVLMLAGPSGVGKTETALALAEQLYGTESNLITINMSEFQEAHTVSTLKGAPPGYVGYGEGGVLTEAVRRRPYSVVLLDEIEKAHKDVHEIFFQVFDKGQMEDGSGRLINFRNCVIILTTNVGDDAIMNLCQDEDNLPDPSVLEEAARPAMMKVFPAALLGRINIIPYYPLGKKALNHIVDLKLNKIVKRVKENYHAEFRYTQELRDEIISRCNNVASGARLIDAIVNNDLLPELSARFLECTMEEKQLVSATASAKDGKFVFDFETKEV</sequence>
<dbReference type="GO" id="GO:0005524">
    <property type="term" value="F:ATP binding"/>
    <property type="evidence" value="ECO:0007669"/>
    <property type="project" value="UniProtKB-KW"/>
</dbReference>
<evidence type="ECO:0000259" key="8">
    <source>
        <dbReference type="PROSITE" id="PS51903"/>
    </source>
</evidence>
<dbReference type="NCBIfam" id="TIGR03345">
    <property type="entry name" value="VI_ClpV1"/>
    <property type="match status" value="1"/>
</dbReference>
<feature type="compositionally biased region" description="Basic and acidic residues" evidence="7">
    <location>
        <begin position="533"/>
        <end position="550"/>
    </location>
</feature>
<keyword evidence="2 6" id="KW-0677">Repeat</keyword>
<keyword evidence="10" id="KW-1185">Reference proteome</keyword>
<dbReference type="PROSITE" id="PS51903">
    <property type="entry name" value="CLP_R"/>
    <property type="match status" value="1"/>
</dbReference>
<dbReference type="PRINTS" id="PR00300">
    <property type="entry name" value="CLPPROTEASEA"/>
</dbReference>
<dbReference type="CDD" id="cd00009">
    <property type="entry name" value="AAA"/>
    <property type="match status" value="1"/>
</dbReference>
<keyword evidence="4" id="KW-0067">ATP-binding</keyword>
<dbReference type="Pfam" id="PF17871">
    <property type="entry name" value="AAA_lid_9"/>
    <property type="match status" value="1"/>
</dbReference>
<evidence type="ECO:0000256" key="3">
    <source>
        <dbReference type="ARBA" id="ARBA00022741"/>
    </source>
</evidence>
<accession>A0A662Z709</accession>
<evidence type="ECO:0000256" key="7">
    <source>
        <dbReference type="SAM" id="MobiDB-lite"/>
    </source>
</evidence>
<dbReference type="SMART" id="SM01086">
    <property type="entry name" value="ClpB_D2-small"/>
    <property type="match status" value="1"/>
</dbReference>
<evidence type="ECO:0000256" key="6">
    <source>
        <dbReference type="PROSITE-ProRule" id="PRU01251"/>
    </source>
</evidence>
<dbReference type="InterPro" id="IPR050130">
    <property type="entry name" value="ClpA_ClpB"/>
</dbReference>
<dbReference type="Gene3D" id="1.10.8.60">
    <property type="match status" value="1"/>
</dbReference>
<dbReference type="SUPFAM" id="SSF52540">
    <property type="entry name" value="P-loop containing nucleoside triphosphate hydrolases"/>
    <property type="match status" value="2"/>
</dbReference>
<comment type="similarity">
    <text evidence="1">Belongs to the ClpA/ClpB family.</text>
</comment>
<evidence type="ECO:0000256" key="5">
    <source>
        <dbReference type="ARBA" id="ARBA00023186"/>
    </source>
</evidence>
<keyword evidence="3" id="KW-0547">Nucleotide-binding</keyword>
<dbReference type="InterPro" id="IPR003593">
    <property type="entry name" value="AAA+_ATPase"/>
</dbReference>
<dbReference type="Pfam" id="PF10431">
    <property type="entry name" value="ClpB_D2-small"/>
    <property type="match status" value="1"/>
</dbReference>
<dbReference type="PROSITE" id="PS00870">
    <property type="entry name" value="CLPAB_1"/>
    <property type="match status" value="1"/>
</dbReference>
<evidence type="ECO:0000313" key="9">
    <source>
        <dbReference type="EMBL" id="SFJ83671.1"/>
    </source>
</evidence>
<evidence type="ECO:0000256" key="4">
    <source>
        <dbReference type="ARBA" id="ARBA00022840"/>
    </source>
</evidence>
<evidence type="ECO:0000256" key="2">
    <source>
        <dbReference type="ARBA" id="ARBA00022737"/>
    </source>
</evidence>
<gene>
    <name evidence="9" type="ORF">SAMN04487865_100415</name>
</gene>
<keyword evidence="5" id="KW-0143">Chaperone</keyword>
<feature type="domain" description="Clp R" evidence="8">
    <location>
        <begin position="10"/>
        <end position="151"/>
    </location>
</feature>
<dbReference type="InterPro" id="IPR041546">
    <property type="entry name" value="ClpA/ClpB_AAA_lid"/>
</dbReference>
<dbReference type="SMART" id="SM00382">
    <property type="entry name" value="AAA"/>
    <property type="match status" value="2"/>
</dbReference>
<dbReference type="Pfam" id="PF07724">
    <property type="entry name" value="AAA_2"/>
    <property type="match status" value="1"/>
</dbReference>
<dbReference type="GO" id="GO:0016887">
    <property type="term" value="F:ATP hydrolysis activity"/>
    <property type="evidence" value="ECO:0007669"/>
    <property type="project" value="InterPro"/>
</dbReference>
<organism evidence="9 10">
    <name type="scientific">Succinivibrio dextrinosolvens</name>
    <dbReference type="NCBI Taxonomy" id="83771"/>
    <lineage>
        <taxon>Bacteria</taxon>
        <taxon>Pseudomonadati</taxon>
        <taxon>Pseudomonadota</taxon>
        <taxon>Gammaproteobacteria</taxon>
        <taxon>Aeromonadales</taxon>
        <taxon>Succinivibrionaceae</taxon>
        <taxon>Succinivibrio</taxon>
    </lineage>
</organism>
<dbReference type="AlphaFoldDB" id="A0A662Z709"/>
<dbReference type="InterPro" id="IPR017729">
    <property type="entry name" value="ATPase_T6SS_ClpV1"/>
</dbReference>
<reference evidence="9 10" key="1">
    <citation type="submission" date="2016-10" db="EMBL/GenBank/DDBJ databases">
        <authorList>
            <person name="Varghese N."/>
            <person name="Submissions S."/>
        </authorList>
    </citation>
    <scope>NUCLEOTIDE SEQUENCE [LARGE SCALE GENOMIC DNA]</scope>
    <source>
        <strain evidence="9 10">22B</strain>
    </source>
</reference>
<dbReference type="InterPro" id="IPR036628">
    <property type="entry name" value="Clp_N_dom_sf"/>
</dbReference>
<dbReference type="InterPro" id="IPR027417">
    <property type="entry name" value="P-loop_NTPase"/>
</dbReference>
<dbReference type="InterPro" id="IPR004176">
    <property type="entry name" value="Clp_R_N"/>
</dbReference>
<evidence type="ECO:0000313" key="10">
    <source>
        <dbReference type="Proteomes" id="UP000243374"/>
    </source>
</evidence>
<dbReference type="SUPFAM" id="SSF81923">
    <property type="entry name" value="Double Clp-N motif"/>
    <property type="match status" value="1"/>
</dbReference>
<dbReference type="PANTHER" id="PTHR11638">
    <property type="entry name" value="ATP-DEPENDENT CLP PROTEASE"/>
    <property type="match status" value="1"/>
</dbReference>
<evidence type="ECO:0000256" key="1">
    <source>
        <dbReference type="ARBA" id="ARBA00008675"/>
    </source>
</evidence>
<dbReference type="RefSeq" id="WP_074838798.1">
    <property type="nucleotide sequence ID" value="NZ_CP047056.1"/>
</dbReference>
<proteinExistence type="inferred from homology"/>
<dbReference type="FunFam" id="3.40.50.300:FF:000025">
    <property type="entry name" value="ATP-dependent Clp protease subunit"/>
    <property type="match status" value="1"/>
</dbReference>
<dbReference type="InterPro" id="IPR001270">
    <property type="entry name" value="ClpA/B"/>
</dbReference>
<dbReference type="Proteomes" id="UP000243374">
    <property type="component" value="Unassembled WGS sequence"/>
</dbReference>
<dbReference type="EMBL" id="FOSF01000004">
    <property type="protein sequence ID" value="SFJ83671.1"/>
    <property type="molecule type" value="Genomic_DNA"/>
</dbReference>
<dbReference type="GO" id="GO:0005737">
    <property type="term" value="C:cytoplasm"/>
    <property type="evidence" value="ECO:0007669"/>
    <property type="project" value="TreeGrafter"/>
</dbReference>
<dbReference type="GO" id="GO:0034605">
    <property type="term" value="P:cellular response to heat"/>
    <property type="evidence" value="ECO:0007669"/>
    <property type="project" value="TreeGrafter"/>
</dbReference>
<name>A0A662Z709_9GAMM</name>
<feature type="compositionally biased region" description="Basic and acidic residues" evidence="7">
    <location>
        <begin position="514"/>
        <end position="526"/>
    </location>
</feature>
<dbReference type="CDD" id="cd19499">
    <property type="entry name" value="RecA-like_ClpB_Hsp104-like"/>
    <property type="match status" value="1"/>
</dbReference>
<dbReference type="PANTHER" id="PTHR11638:SF184">
    <property type="entry name" value="ATPASE WITH CHAPERONE ACTIVITY"/>
    <property type="match status" value="1"/>
</dbReference>
<dbReference type="InterPro" id="IPR003959">
    <property type="entry name" value="ATPase_AAA_core"/>
</dbReference>
<feature type="region of interest" description="Disordered" evidence="7">
    <location>
        <begin position="514"/>
        <end position="550"/>
    </location>
</feature>
<protein>
    <submittedName>
        <fullName evidence="9">Type VI secretion system protein VasG</fullName>
    </submittedName>
</protein>
<dbReference type="OrthoDB" id="9803641at2"/>
<dbReference type="Pfam" id="PF00004">
    <property type="entry name" value="AAA"/>
    <property type="match status" value="1"/>
</dbReference>
<dbReference type="InterPro" id="IPR018368">
    <property type="entry name" value="ClpA/B_CS1"/>
</dbReference>
<dbReference type="InterPro" id="IPR019489">
    <property type="entry name" value="Clp_ATPase_C"/>
</dbReference>
<dbReference type="Gene3D" id="3.40.50.300">
    <property type="entry name" value="P-loop containing nucleotide triphosphate hydrolases"/>
    <property type="match status" value="3"/>
</dbReference>
<dbReference type="Gene3D" id="1.10.1780.10">
    <property type="entry name" value="Clp, N-terminal domain"/>
    <property type="match status" value="1"/>
</dbReference>